<organism evidence="3 4">
    <name type="scientific">Linum trigynum</name>
    <dbReference type="NCBI Taxonomy" id="586398"/>
    <lineage>
        <taxon>Eukaryota</taxon>
        <taxon>Viridiplantae</taxon>
        <taxon>Streptophyta</taxon>
        <taxon>Embryophyta</taxon>
        <taxon>Tracheophyta</taxon>
        <taxon>Spermatophyta</taxon>
        <taxon>Magnoliopsida</taxon>
        <taxon>eudicotyledons</taxon>
        <taxon>Gunneridae</taxon>
        <taxon>Pentapetalae</taxon>
        <taxon>rosids</taxon>
        <taxon>fabids</taxon>
        <taxon>Malpighiales</taxon>
        <taxon>Linaceae</taxon>
        <taxon>Linum</taxon>
    </lineage>
</organism>
<feature type="region of interest" description="Disordered" evidence="2">
    <location>
        <begin position="1"/>
        <end position="53"/>
    </location>
</feature>
<keyword evidence="1" id="KW-0175">Coiled coil</keyword>
<gene>
    <name evidence="3" type="ORF">LTRI10_LOCUS36318</name>
</gene>
<protein>
    <recommendedName>
        <fullName evidence="5">Transposase</fullName>
    </recommendedName>
</protein>
<feature type="compositionally biased region" description="Basic residues" evidence="2">
    <location>
        <begin position="1"/>
        <end position="14"/>
    </location>
</feature>
<feature type="coiled-coil region" evidence="1">
    <location>
        <begin position="420"/>
        <end position="458"/>
    </location>
</feature>
<evidence type="ECO:0000256" key="2">
    <source>
        <dbReference type="SAM" id="MobiDB-lite"/>
    </source>
</evidence>
<dbReference type="PANTHER" id="PTHR33499">
    <property type="entry name" value="OS12G0282400 PROTEIN-RELATED"/>
    <property type="match status" value="1"/>
</dbReference>
<keyword evidence="4" id="KW-1185">Reference proteome</keyword>
<evidence type="ECO:0000313" key="4">
    <source>
        <dbReference type="Proteomes" id="UP001497516"/>
    </source>
</evidence>
<dbReference type="EMBL" id="OZ034819">
    <property type="protein sequence ID" value="CAL1395922.1"/>
    <property type="molecule type" value="Genomic_DNA"/>
</dbReference>
<evidence type="ECO:0000313" key="3">
    <source>
        <dbReference type="EMBL" id="CAL1395922.1"/>
    </source>
</evidence>
<dbReference type="Pfam" id="PF03004">
    <property type="entry name" value="Transposase_24"/>
    <property type="match status" value="1"/>
</dbReference>
<dbReference type="AlphaFoldDB" id="A0AAV2FD53"/>
<name>A0AAV2FD53_9ROSI</name>
<sequence>MPRRGGFRKGKKNAKQKDKSNLFEREPEQENVVDQSRFGDKGLASSVDPSEDDDQSLLMEISSTILNHKTPINDLNGLVQLEDDDFVLPMLSSYKKCRISTFEIYTLSSKHDVLPNAHLDGEFHMDDDSSEDGGETNIGSEHNDTGPQKQKKKTRGPTRCIRIIGLEEGNKLSVEFDEDHQPVGENATSFVAFLRVTVRNRSCCPLQVKEWKDISRDAIDHMWGIKMKKFTFELPMGKTESIIGHMNALYRDYRHKLKRNYFNKKNNYESRLKNKPKRVSISDWKYLVNLWSDQPFQERSLINKRNRSKHSMPPYTGTKSLARLRYQVKKRNGATPWRVDVWIESCKRKKGNALDSDSQIALSQLDQLKKQRVEGHISINDEEMFEKVLGPEKNCYVRAYGPGKGVTEYFGIKPTKAKLTPQVEASRREAKEQVEEAKKEANERVHQITKDVEKKIAEMNKKWKEKFQMYLLEGNLHFHETCPMKK</sequence>
<accession>A0AAV2FD53</accession>
<evidence type="ECO:0008006" key="5">
    <source>
        <dbReference type="Google" id="ProtNLM"/>
    </source>
</evidence>
<proteinExistence type="predicted"/>
<feature type="compositionally biased region" description="Polar residues" evidence="2">
    <location>
        <begin position="137"/>
        <end position="148"/>
    </location>
</feature>
<feature type="region of interest" description="Disordered" evidence="2">
    <location>
        <begin position="119"/>
        <end position="157"/>
    </location>
</feature>
<dbReference type="Proteomes" id="UP001497516">
    <property type="component" value="Chromosome 6"/>
</dbReference>
<dbReference type="InterPro" id="IPR004252">
    <property type="entry name" value="Probable_transposase_24"/>
</dbReference>
<dbReference type="PANTHER" id="PTHR33499:SF11">
    <property type="entry name" value="NO APICAL MERISTEM-ASSOCIATED C-TERMINAL DOMAIN-CONTAINING PROTEIN"/>
    <property type="match status" value="1"/>
</dbReference>
<evidence type="ECO:0000256" key="1">
    <source>
        <dbReference type="SAM" id="Coils"/>
    </source>
</evidence>
<reference evidence="3 4" key="1">
    <citation type="submission" date="2024-04" db="EMBL/GenBank/DDBJ databases">
        <authorList>
            <person name="Fracassetti M."/>
        </authorList>
    </citation>
    <scope>NUCLEOTIDE SEQUENCE [LARGE SCALE GENOMIC DNA]</scope>
</reference>
<feature type="compositionally biased region" description="Basic and acidic residues" evidence="2">
    <location>
        <begin position="15"/>
        <end position="28"/>
    </location>
</feature>